<proteinExistence type="predicted"/>
<feature type="transmembrane region" description="Helical" evidence="1">
    <location>
        <begin position="104"/>
        <end position="135"/>
    </location>
</feature>
<dbReference type="Proteomes" id="UP000770161">
    <property type="component" value="Unassembled WGS sequence"/>
</dbReference>
<keyword evidence="3" id="KW-1185">Reference proteome</keyword>
<evidence type="ECO:0000313" key="3">
    <source>
        <dbReference type="Proteomes" id="UP000770161"/>
    </source>
</evidence>
<keyword evidence="1" id="KW-1133">Transmembrane helix</keyword>
<name>A0ABS6GUJ8_MAMLE</name>
<feature type="transmembrane region" description="Helical" evidence="1">
    <location>
        <begin position="233"/>
        <end position="256"/>
    </location>
</feature>
<feature type="transmembrane region" description="Helical" evidence="1">
    <location>
        <begin position="155"/>
        <end position="182"/>
    </location>
</feature>
<feature type="transmembrane region" description="Helical" evidence="1">
    <location>
        <begin position="12"/>
        <end position="30"/>
    </location>
</feature>
<feature type="transmembrane region" description="Helical" evidence="1">
    <location>
        <begin position="194"/>
        <end position="213"/>
    </location>
</feature>
<comment type="caution">
    <text evidence="2">The sequence shown here is derived from an EMBL/GenBank/DDBJ whole genome shotgun (WGS) entry which is preliminary data.</text>
</comment>
<organism evidence="2 3">
    <name type="scientific">Mammaliicoccus lentus</name>
    <name type="common">Staphylococcus lentus</name>
    <dbReference type="NCBI Taxonomy" id="42858"/>
    <lineage>
        <taxon>Bacteria</taxon>
        <taxon>Bacillati</taxon>
        <taxon>Bacillota</taxon>
        <taxon>Bacilli</taxon>
        <taxon>Bacillales</taxon>
        <taxon>Staphylococcaceae</taxon>
        <taxon>Mammaliicoccus</taxon>
    </lineage>
</organism>
<evidence type="ECO:0000256" key="1">
    <source>
        <dbReference type="SAM" id="Phobius"/>
    </source>
</evidence>
<accession>A0ABS6GUJ8</accession>
<feature type="transmembrane region" description="Helical" evidence="1">
    <location>
        <begin position="61"/>
        <end position="80"/>
    </location>
</feature>
<protein>
    <recommendedName>
        <fullName evidence="4">ABC-2 family transporter protein</fullName>
    </recommendedName>
</protein>
<keyword evidence="1" id="KW-0812">Transmembrane</keyword>
<evidence type="ECO:0008006" key="4">
    <source>
        <dbReference type="Google" id="ProtNLM"/>
    </source>
</evidence>
<dbReference type="EMBL" id="JAHLZN010000004">
    <property type="protein sequence ID" value="MBU6113051.1"/>
    <property type="molecule type" value="Genomic_DNA"/>
</dbReference>
<keyword evidence="1" id="KW-0472">Membrane</keyword>
<reference evidence="2 3" key="1">
    <citation type="submission" date="2021-06" db="EMBL/GenBank/DDBJ databases">
        <title>Staphylococcus lentus K169 genome sequencing.</title>
        <authorList>
            <person name="Sundareshan S."/>
            <person name="Akhila D.S."/>
            <person name="Prachi D."/>
            <person name="Sivakumar R."/>
            <person name="Rajendhran J."/>
            <person name="Isloor S."/>
            <person name="Hegde N.R."/>
        </authorList>
    </citation>
    <scope>NUCLEOTIDE SEQUENCE [LARGE SCALE GENOMIC DNA]</scope>
    <source>
        <strain evidence="2 3">K169</strain>
    </source>
</reference>
<gene>
    <name evidence="2" type="ORF">KQ656_03730</name>
</gene>
<sequence>MLKYMNLRIIRLQFVIAFLILTSISMLHLYEAYRSYGTFGLLENTPYTQSLLFDGFSGVPLIYLLIMPLAVSVGVSDIYIQDRKQNLLHYAYMYQLKKNVDLKVILYSSVVAALLVITPLIMNFIGEFLILPNILPERFTNKPLGFFTTYTLNASLYYAMPILYILLYILLVGMWAATMNVLSITLSLYTNKRIYAIIGSFIFQIILIILTNFTDEPYIAPPIYFLLGKTGFMYIDVLPILLTFILYVSLSIYFYIRGMQKYELD</sequence>
<evidence type="ECO:0000313" key="2">
    <source>
        <dbReference type="EMBL" id="MBU6113051.1"/>
    </source>
</evidence>